<comment type="caution">
    <text evidence="1">The sequence shown here is derived from an EMBL/GenBank/DDBJ whole genome shotgun (WGS) entry which is preliminary data.</text>
</comment>
<dbReference type="RefSeq" id="WP_157563915.1">
    <property type="nucleotide sequence ID" value="NZ_WPIK01000002.1"/>
</dbReference>
<dbReference type="Gene3D" id="1.20.120.1490">
    <property type="match status" value="1"/>
</dbReference>
<evidence type="ECO:0000313" key="2">
    <source>
        <dbReference type="Proteomes" id="UP000462014"/>
    </source>
</evidence>
<gene>
    <name evidence="1" type="ORF">GO621_02595</name>
</gene>
<accession>A0A7K1SSY4</accession>
<organism evidence="1 2">
    <name type="scientific">Mucilaginibacter arboris</name>
    <dbReference type="NCBI Taxonomy" id="2682090"/>
    <lineage>
        <taxon>Bacteria</taxon>
        <taxon>Pseudomonadati</taxon>
        <taxon>Bacteroidota</taxon>
        <taxon>Sphingobacteriia</taxon>
        <taxon>Sphingobacteriales</taxon>
        <taxon>Sphingobacteriaceae</taxon>
        <taxon>Mucilaginibacter</taxon>
    </lineage>
</organism>
<name>A0A7K1SSY4_9SPHI</name>
<dbReference type="AlphaFoldDB" id="A0A7K1SSY4"/>
<dbReference type="Proteomes" id="UP000462014">
    <property type="component" value="Unassembled WGS sequence"/>
</dbReference>
<proteinExistence type="predicted"/>
<sequence length="156" mass="17821">MLSFHPLKAQSDSAAHLKAVAEPDSFLSKFEAFKASKNMAGLQAVANHNHYPSPQKVLSWQKELQLNDRQMAAINLIDKELKRKVNEMNGFLITNERTMDSLFRYKKVNNGLLIFYTNRYGLYQGELRNALLQACLKTEAILTGQQIKKYDSLLLD</sequence>
<evidence type="ECO:0000313" key="1">
    <source>
        <dbReference type="EMBL" id="MVN20422.1"/>
    </source>
</evidence>
<reference evidence="1 2" key="1">
    <citation type="submission" date="2019-12" db="EMBL/GenBank/DDBJ databases">
        <title>Mucilaginibacter sp. HMF7410 genome sequencing and assembly.</title>
        <authorList>
            <person name="Kang H."/>
            <person name="Cha I."/>
            <person name="Kim H."/>
            <person name="Joh K."/>
        </authorList>
    </citation>
    <scope>NUCLEOTIDE SEQUENCE [LARGE SCALE GENOMIC DNA]</scope>
    <source>
        <strain evidence="1 2">HMF7410</strain>
    </source>
</reference>
<dbReference type="EMBL" id="WPIK01000002">
    <property type="protein sequence ID" value="MVN20422.1"/>
    <property type="molecule type" value="Genomic_DNA"/>
</dbReference>
<keyword evidence="2" id="KW-1185">Reference proteome</keyword>
<protein>
    <submittedName>
        <fullName evidence="1">Uncharacterized protein</fullName>
    </submittedName>
</protein>